<reference evidence="2" key="1">
    <citation type="journal article" date="2010" name="BMC Genomics">
        <title>Genomes of three tomato pathogens within the Ralstonia solanacearum species complex reveal significant evolutionary divergence.</title>
        <authorList>
            <person name="Remenant B."/>
            <person name="Coupat-Goutaland B."/>
            <person name="Guidot A."/>
            <person name="Cellier G."/>
            <person name="Wicker E."/>
            <person name="Allen C."/>
            <person name="Fegan M."/>
            <person name="Pruvost O."/>
            <person name="Elbaz M."/>
            <person name="Calteau A."/>
            <person name="Salvignol G."/>
            <person name="Mornico D."/>
            <person name="Mangenot S."/>
            <person name="Barbe V."/>
            <person name="Medigue C."/>
            <person name="Prior P."/>
        </authorList>
    </citation>
    <scope>NUCLEOTIDE SEQUENCE [LARGE SCALE GENOMIC DNA]</scope>
    <source>
        <strain evidence="2">CFBP2957</strain>
        <plasmid evidence="2">RCFBPv3_mp</plasmid>
    </source>
</reference>
<name>D8P702_RALSL</name>
<feature type="region of interest" description="Disordered" evidence="1">
    <location>
        <begin position="70"/>
        <end position="100"/>
    </location>
</feature>
<accession>D8P702</accession>
<reference evidence="2" key="2">
    <citation type="submission" date="2010-02" db="EMBL/GenBank/DDBJ databases">
        <authorList>
            <person name="Genoscope - CEA"/>
        </authorList>
    </citation>
    <scope>NUCLEOTIDE SEQUENCE</scope>
    <source>
        <strain evidence="2">CFBP2957</strain>
        <plasmid evidence="2">RCFBPv3_mp</plasmid>
    </source>
</reference>
<geneLocation type="plasmid" evidence="2">
    <name>RCFBPv3_mp</name>
</geneLocation>
<evidence type="ECO:0000256" key="1">
    <source>
        <dbReference type="SAM" id="MobiDB-lite"/>
    </source>
</evidence>
<organism evidence="2">
    <name type="scientific">Ralstonia solanacearum CFBP2957</name>
    <dbReference type="NCBI Taxonomy" id="859656"/>
    <lineage>
        <taxon>Bacteria</taxon>
        <taxon>Pseudomonadati</taxon>
        <taxon>Pseudomonadota</taxon>
        <taxon>Betaproteobacteria</taxon>
        <taxon>Burkholderiales</taxon>
        <taxon>Burkholderiaceae</taxon>
        <taxon>Ralstonia</taxon>
        <taxon>Ralstonia solanacearum species complex</taxon>
    </lineage>
</organism>
<sequence>MSCIRAVAMQAHCATAPQCHTQPARAAMAQSVGRHITVTLSIAPLMRATLPSAGDTQAVAGVACAAGRGPGAERIGADACRPMPPDTDDGRLNMNASQAD</sequence>
<keyword evidence="2" id="KW-0614">Plasmid</keyword>
<protein>
    <submittedName>
        <fullName evidence="2">Uncharacterized protein</fullName>
    </submittedName>
</protein>
<gene>
    <name evidence="2" type="ORF">RCFBP_mp10042</name>
</gene>
<evidence type="ECO:0000313" key="2">
    <source>
        <dbReference type="EMBL" id="CBJ52836.1"/>
    </source>
</evidence>
<proteinExistence type="predicted"/>
<dbReference type="AlphaFoldDB" id="D8P702"/>
<dbReference type="EMBL" id="FP885907">
    <property type="protein sequence ID" value="CBJ52836.1"/>
    <property type="molecule type" value="Genomic_DNA"/>
</dbReference>